<comment type="similarity">
    <text evidence="2">Belongs to the ABC transporter superfamily. ABCC family. Conjugate transporter (TC 3.A.1.208) subfamily.</text>
</comment>
<evidence type="ECO:0000256" key="5">
    <source>
        <dbReference type="ARBA" id="ARBA00022741"/>
    </source>
</evidence>
<evidence type="ECO:0000256" key="4">
    <source>
        <dbReference type="ARBA" id="ARBA00022692"/>
    </source>
</evidence>
<dbReference type="GO" id="GO:0016020">
    <property type="term" value="C:membrane"/>
    <property type="evidence" value="ECO:0007669"/>
    <property type="project" value="UniProtKB-SubCell"/>
</dbReference>
<dbReference type="PANTHER" id="PTHR24223:SF456">
    <property type="entry name" value="MULTIDRUG RESISTANCE-ASSOCIATED PROTEIN LETHAL(2)03659"/>
    <property type="match status" value="1"/>
</dbReference>
<reference evidence="11 12" key="1">
    <citation type="submission" date="2017-03" db="EMBL/GenBank/DDBJ databases">
        <title>Genome Survey of Euroglyphus maynei.</title>
        <authorList>
            <person name="Arlian L.G."/>
            <person name="Morgan M.S."/>
            <person name="Rider S.D."/>
        </authorList>
    </citation>
    <scope>NUCLEOTIDE SEQUENCE [LARGE SCALE GENOMIC DNA]</scope>
    <source>
        <strain evidence="11">Arlian Lab</strain>
        <tissue evidence="11">Whole body</tissue>
    </source>
</reference>
<dbReference type="Gene3D" id="1.20.1560.10">
    <property type="entry name" value="ABC transporter type 1, transmembrane domain"/>
    <property type="match status" value="1"/>
</dbReference>
<dbReference type="GO" id="GO:0005524">
    <property type="term" value="F:ATP binding"/>
    <property type="evidence" value="ECO:0007669"/>
    <property type="project" value="UniProtKB-KW"/>
</dbReference>
<dbReference type="AlphaFoldDB" id="A0A1Y3BHU5"/>
<evidence type="ECO:0000256" key="2">
    <source>
        <dbReference type="ARBA" id="ARBA00009726"/>
    </source>
</evidence>
<organism evidence="11 12">
    <name type="scientific">Euroglyphus maynei</name>
    <name type="common">Mayne's house dust mite</name>
    <dbReference type="NCBI Taxonomy" id="6958"/>
    <lineage>
        <taxon>Eukaryota</taxon>
        <taxon>Metazoa</taxon>
        <taxon>Ecdysozoa</taxon>
        <taxon>Arthropoda</taxon>
        <taxon>Chelicerata</taxon>
        <taxon>Arachnida</taxon>
        <taxon>Acari</taxon>
        <taxon>Acariformes</taxon>
        <taxon>Sarcoptiformes</taxon>
        <taxon>Astigmata</taxon>
        <taxon>Psoroptidia</taxon>
        <taxon>Analgoidea</taxon>
        <taxon>Pyroglyphidae</taxon>
        <taxon>Pyroglyphinae</taxon>
        <taxon>Euroglyphus</taxon>
    </lineage>
</organism>
<accession>A0A1Y3BHU5</accession>
<dbReference type="InterPro" id="IPR050173">
    <property type="entry name" value="ABC_transporter_C-like"/>
</dbReference>
<dbReference type="PANTHER" id="PTHR24223">
    <property type="entry name" value="ATP-BINDING CASSETTE SUB-FAMILY C"/>
    <property type="match status" value="1"/>
</dbReference>
<keyword evidence="3" id="KW-0813">Transport</keyword>
<proteinExistence type="inferred from homology"/>
<evidence type="ECO:0000256" key="7">
    <source>
        <dbReference type="ARBA" id="ARBA00022989"/>
    </source>
</evidence>
<evidence type="ECO:0000256" key="3">
    <source>
        <dbReference type="ARBA" id="ARBA00022448"/>
    </source>
</evidence>
<dbReference type="GO" id="GO:0140359">
    <property type="term" value="F:ABC-type transporter activity"/>
    <property type="evidence" value="ECO:0007669"/>
    <property type="project" value="InterPro"/>
</dbReference>
<keyword evidence="7 9" id="KW-1133">Transmembrane helix</keyword>
<evidence type="ECO:0000313" key="11">
    <source>
        <dbReference type="EMBL" id="OTF79717.1"/>
    </source>
</evidence>
<dbReference type="Pfam" id="PF00664">
    <property type="entry name" value="ABC_membrane"/>
    <property type="match status" value="1"/>
</dbReference>
<sequence>MLIVIYILYQYISWTCFVGLALLFLLIPIQVYMGKLFSRVRSNTAKQTDTRLRLMSEITSGIRVIKMYCWEKPFANRVADARK</sequence>
<protein>
    <recommendedName>
        <fullName evidence="10">ABC transmembrane type-1 domain-containing protein</fullName>
    </recommendedName>
</protein>
<keyword evidence="4 9" id="KW-0812">Transmembrane</keyword>
<keyword evidence="5" id="KW-0547">Nucleotide-binding</keyword>
<comment type="caution">
    <text evidence="11">The sequence shown here is derived from an EMBL/GenBank/DDBJ whole genome shotgun (WGS) entry which is preliminary data.</text>
</comment>
<name>A0A1Y3BHU5_EURMA</name>
<dbReference type="OrthoDB" id="6511082at2759"/>
<evidence type="ECO:0000256" key="9">
    <source>
        <dbReference type="SAM" id="Phobius"/>
    </source>
</evidence>
<dbReference type="InterPro" id="IPR036640">
    <property type="entry name" value="ABC1_TM_sf"/>
</dbReference>
<dbReference type="PROSITE" id="PS50929">
    <property type="entry name" value="ABC_TM1F"/>
    <property type="match status" value="1"/>
</dbReference>
<dbReference type="InterPro" id="IPR011527">
    <property type="entry name" value="ABC1_TM_dom"/>
</dbReference>
<evidence type="ECO:0000256" key="8">
    <source>
        <dbReference type="ARBA" id="ARBA00023136"/>
    </source>
</evidence>
<keyword evidence="12" id="KW-1185">Reference proteome</keyword>
<evidence type="ECO:0000256" key="6">
    <source>
        <dbReference type="ARBA" id="ARBA00022840"/>
    </source>
</evidence>
<evidence type="ECO:0000259" key="10">
    <source>
        <dbReference type="PROSITE" id="PS50929"/>
    </source>
</evidence>
<dbReference type="Proteomes" id="UP000194236">
    <property type="component" value="Unassembled WGS sequence"/>
</dbReference>
<feature type="domain" description="ABC transmembrane type-1" evidence="10">
    <location>
        <begin position="1"/>
        <end position="83"/>
    </location>
</feature>
<gene>
    <name evidence="11" type="ORF">BLA29_014445</name>
</gene>
<comment type="subcellular location">
    <subcellularLocation>
        <location evidence="1">Membrane</location>
        <topology evidence="1">Multi-pass membrane protein</topology>
    </subcellularLocation>
</comment>
<feature type="transmembrane region" description="Helical" evidence="9">
    <location>
        <begin position="12"/>
        <end position="33"/>
    </location>
</feature>
<dbReference type="EMBL" id="MUJZ01021726">
    <property type="protein sequence ID" value="OTF79717.1"/>
    <property type="molecule type" value="Genomic_DNA"/>
</dbReference>
<keyword evidence="6" id="KW-0067">ATP-binding</keyword>
<evidence type="ECO:0000256" key="1">
    <source>
        <dbReference type="ARBA" id="ARBA00004141"/>
    </source>
</evidence>
<dbReference type="SUPFAM" id="SSF90123">
    <property type="entry name" value="ABC transporter transmembrane region"/>
    <property type="match status" value="1"/>
</dbReference>
<keyword evidence="8 9" id="KW-0472">Membrane</keyword>
<evidence type="ECO:0000313" key="12">
    <source>
        <dbReference type="Proteomes" id="UP000194236"/>
    </source>
</evidence>